<feature type="domain" description="DUF6602" evidence="1">
    <location>
        <begin position="21"/>
        <end position="114"/>
    </location>
</feature>
<dbReference type="EMBL" id="LR721750">
    <property type="protein sequence ID" value="VVV03981.1"/>
    <property type="molecule type" value="Genomic_DNA"/>
</dbReference>
<protein>
    <recommendedName>
        <fullName evidence="1">DUF6602 domain-containing protein</fullName>
    </recommendedName>
</protein>
<dbReference type="AlphaFoldDB" id="A0A5Q4ZX17"/>
<sequence length="426" mass="48458">MIQTISDLLFQIAKKEQESIERQGINHAPTIGAMYEGLTKKLLDFSLPKDLEINIVSGFIEDGSDQMSKQIDCMVVSGEGRKLPYTNEYVFHVKDVIAVIEVKKNLYSAELLSAHALHNSVLKRFDFYATTPAFKTFNTYYAAREFTSLFGELAPQYNSAQYRELSNSKRVIYHSLVLEQLTPLRIILGYNGFSSEFGLRNSFEKILDEHLGQKGFALRNIPQLIVSNGFSLVKTNGLPYMSEVSGNEWGILASSNANPIYLLLEMLFTKIEILYDVTFPWGEDLREENLAHFLSAKPSKSDGLLGWSYSIKKFNKGLFKDRVAYSDWQPLEVCEAVYRLIELLSTSPLSSIDYDDTRLANILNQYKIPLNELERLATATRLVATRHKQFILSTLVGFDVYDSKFLVGSNVSGRFDSWLERTQKFA</sequence>
<dbReference type="Pfam" id="PF20247">
    <property type="entry name" value="DUF6602"/>
    <property type="match status" value="1"/>
</dbReference>
<proteinExistence type="predicted"/>
<evidence type="ECO:0000313" key="2">
    <source>
        <dbReference type="EMBL" id="VVV03981.1"/>
    </source>
</evidence>
<dbReference type="InterPro" id="IPR046537">
    <property type="entry name" value="DUF6602"/>
</dbReference>
<accession>A0A5Q4ZX17</accession>
<name>A0A5Q4ZX17_9GAMM</name>
<organism evidence="2">
    <name type="scientific">Aliivibrio wodanis</name>
    <dbReference type="NCBI Taxonomy" id="80852"/>
    <lineage>
        <taxon>Bacteria</taxon>
        <taxon>Pseudomonadati</taxon>
        <taxon>Pseudomonadota</taxon>
        <taxon>Gammaproteobacteria</taxon>
        <taxon>Vibrionales</taxon>
        <taxon>Vibrionaceae</taxon>
        <taxon>Aliivibrio</taxon>
    </lineage>
</organism>
<reference evidence="2" key="1">
    <citation type="submission" date="2019-09" db="EMBL/GenBank/DDBJ databases">
        <authorList>
            <person name="Hjerde E."/>
        </authorList>
    </citation>
    <scope>NUCLEOTIDE SEQUENCE</scope>
    <source>
        <strain evidence="2">06/09/160</strain>
    </source>
</reference>
<evidence type="ECO:0000259" key="1">
    <source>
        <dbReference type="Pfam" id="PF20247"/>
    </source>
</evidence>
<gene>
    <name evidence="2" type="ORF">AW0309160_01364</name>
</gene>